<reference evidence="1 2" key="1">
    <citation type="journal article" date="1994" name="Int. J. Syst. Bacteriol.">
        <title>Phylogenetic positions of novel aerobic, bacteriochlorophyll a-containing bacteria and description of Roseococcus thiosulfatophilus gen. nov., sp. nov., Erythromicrobium ramosum gen. nov., sp. nov., and Erythrobacter litoralis sp. nov.</title>
        <authorList>
            <person name="Yurkov V."/>
            <person name="Stackebrandt E."/>
            <person name="Holmes A."/>
            <person name="Fuerst J.A."/>
            <person name="Hugenholtz P."/>
            <person name="Golecki J."/>
            <person name="Gad'on N."/>
            <person name="Gorlenko V.M."/>
            <person name="Kompantseva E.I."/>
            <person name="Drews G."/>
        </authorList>
    </citation>
    <scope>NUCLEOTIDE SEQUENCE [LARGE SCALE GENOMIC DNA]</scope>
    <source>
        <strain evidence="1 2">KR-99</strain>
    </source>
</reference>
<dbReference type="AlphaFoldDB" id="A0A7V8U7R4"/>
<dbReference type="RefSeq" id="WP_181266587.1">
    <property type="nucleotide sequence ID" value="NZ_BAAAGB010000002.1"/>
</dbReference>
<name>A0A7V8U7R4_9SPHN</name>
<keyword evidence="2" id="KW-1185">Reference proteome</keyword>
<protein>
    <submittedName>
        <fullName evidence="1">Uncharacterized protein</fullName>
    </submittedName>
</protein>
<dbReference type="Proteomes" id="UP000589292">
    <property type="component" value="Unassembled WGS sequence"/>
</dbReference>
<comment type="caution">
    <text evidence="1">The sequence shown here is derived from an EMBL/GenBank/DDBJ whole genome shotgun (WGS) entry which is preliminary data.</text>
</comment>
<evidence type="ECO:0000313" key="2">
    <source>
        <dbReference type="Proteomes" id="UP000589292"/>
    </source>
</evidence>
<gene>
    <name evidence="1" type="ORF">FG486_04465</name>
</gene>
<proteinExistence type="predicted"/>
<evidence type="ECO:0000313" key="1">
    <source>
        <dbReference type="EMBL" id="MBA1373580.1"/>
    </source>
</evidence>
<dbReference type="EMBL" id="VDES01000001">
    <property type="protein sequence ID" value="MBA1373580.1"/>
    <property type="molecule type" value="Genomic_DNA"/>
</dbReference>
<sequence length="253" mass="28177">MTIEGTNLNSDIAPGWYVRLTGDHSDLEEWHYTLKPPFDPFILREPDGTYLLMSAELSDANGASEVHERAKALIDRLNGALTLAHETEPLKTGGVVRVDERGNRHVNVFAEAVGEIAIVSKALGVGVTIGPDGQPLPQPPEQESDVQQWNRLAAQYDLLADLLKQRGKASDWYEMYKTIELAERLVGGEHNLRGLLGDSAKKYKDLKRTANYYRHAPGDRPERLIKIGEGRSLLNFIVRCSIVNFSNNIKTCS</sequence>
<accession>A0A7V8U7R4</accession>
<organism evidence="1 2">
    <name type="scientific">Sphingomonas ursincola</name>
    <dbReference type="NCBI Taxonomy" id="56361"/>
    <lineage>
        <taxon>Bacteria</taxon>
        <taxon>Pseudomonadati</taxon>
        <taxon>Pseudomonadota</taxon>
        <taxon>Alphaproteobacteria</taxon>
        <taxon>Sphingomonadales</taxon>
        <taxon>Sphingomonadaceae</taxon>
        <taxon>Sphingomonas</taxon>
    </lineage>
</organism>